<dbReference type="EMBL" id="JASCZI010182997">
    <property type="protein sequence ID" value="MED6188912.1"/>
    <property type="molecule type" value="Genomic_DNA"/>
</dbReference>
<dbReference type="InterPro" id="IPR047192">
    <property type="entry name" value="Euk_RPA1_DBD_C"/>
</dbReference>
<evidence type="ECO:0000256" key="1">
    <source>
        <dbReference type="ARBA" id="ARBA00005690"/>
    </source>
</evidence>
<keyword evidence="8" id="KW-1185">Reference proteome</keyword>
<dbReference type="Pfam" id="PF08646">
    <property type="entry name" value="Rep_fac-A_C"/>
    <property type="match status" value="1"/>
</dbReference>
<keyword evidence="5" id="KW-0238">DNA-binding</keyword>
<protein>
    <recommendedName>
        <fullName evidence="6">Replication factor A C-terminal domain-containing protein</fullName>
    </recommendedName>
</protein>
<dbReference type="InterPro" id="IPR013955">
    <property type="entry name" value="Rep_factor-A_C"/>
</dbReference>
<keyword evidence="4" id="KW-0862">Zinc</keyword>
<dbReference type="SUPFAM" id="SSF50249">
    <property type="entry name" value="Nucleic acid-binding proteins"/>
    <property type="match status" value="1"/>
</dbReference>
<name>A0ABU6WSN6_9FABA</name>
<evidence type="ECO:0000256" key="5">
    <source>
        <dbReference type="ARBA" id="ARBA00023125"/>
    </source>
</evidence>
<keyword evidence="2" id="KW-0479">Metal-binding</keyword>
<proteinExistence type="inferred from homology"/>
<evidence type="ECO:0000256" key="3">
    <source>
        <dbReference type="ARBA" id="ARBA00022771"/>
    </source>
</evidence>
<feature type="domain" description="Replication factor A C-terminal" evidence="6">
    <location>
        <begin position="54"/>
        <end position="167"/>
    </location>
</feature>
<gene>
    <name evidence="7" type="ORF">PIB30_090532</name>
</gene>
<evidence type="ECO:0000256" key="2">
    <source>
        <dbReference type="ARBA" id="ARBA00022723"/>
    </source>
</evidence>
<reference evidence="7 8" key="1">
    <citation type="journal article" date="2023" name="Plants (Basel)">
        <title>Bridging the Gap: Combining Genomics and Transcriptomics Approaches to Understand Stylosanthes scabra, an Orphan Legume from the Brazilian Caatinga.</title>
        <authorList>
            <person name="Ferreira-Neto J.R.C."/>
            <person name="da Silva M.D."/>
            <person name="Binneck E."/>
            <person name="de Melo N.F."/>
            <person name="da Silva R.H."/>
            <person name="de Melo A.L.T.M."/>
            <person name="Pandolfi V."/>
            <person name="Bustamante F.O."/>
            <person name="Brasileiro-Vidal A.C."/>
            <person name="Benko-Iseppon A.M."/>
        </authorList>
    </citation>
    <scope>NUCLEOTIDE SEQUENCE [LARGE SCALE GENOMIC DNA]</scope>
    <source>
        <tissue evidence="7">Leaves</tissue>
    </source>
</reference>
<dbReference type="PANTHER" id="PTHR47165">
    <property type="entry name" value="OS03G0429900 PROTEIN"/>
    <property type="match status" value="1"/>
</dbReference>
<dbReference type="InterPro" id="IPR012340">
    <property type="entry name" value="NA-bd_OB-fold"/>
</dbReference>
<organism evidence="7 8">
    <name type="scientific">Stylosanthes scabra</name>
    <dbReference type="NCBI Taxonomy" id="79078"/>
    <lineage>
        <taxon>Eukaryota</taxon>
        <taxon>Viridiplantae</taxon>
        <taxon>Streptophyta</taxon>
        <taxon>Embryophyta</taxon>
        <taxon>Tracheophyta</taxon>
        <taxon>Spermatophyta</taxon>
        <taxon>Magnoliopsida</taxon>
        <taxon>eudicotyledons</taxon>
        <taxon>Gunneridae</taxon>
        <taxon>Pentapetalae</taxon>
        <taxon>rosids</taxon>
        <taxon>fabids</taxon>
        <taxon>Fabales</taxon>
        <taxon>Fabaceae</taxon>
        <taxon>Papilionoideae</taxon>
        <taxon>50 kb inversion clade</taxon>
        <taxon>dalbergioids sensu lato</taxon>
        <taxon>Dalbergieae</taxon>
        <taxon>Pterocarpus clade</taxon>
        <taxon>Stylosanthes</taxon>
    </lineage>
</organism>
<dbReference type="Proteomes" id="UP001341840">
    <property type="component" value="Unassembled WGS sequence"/>
</dbReference>
<comment type="similarity">
    <text evidence="1">Belongs to the replication factor A protein 1 family.</text>
</comment>
<evidence type="ECO:0000256" key="4">
    <source>
        <dbReference type="ARBA" id="ARBA00022833"/>
    </source>
</evidence>
<dbReference type="CDD" id="cd04476">
    <property type="entry name" value="RPA1_DBD_C"/>
    <property type="match status" value="1"/>
</dbReference>
<evidence type="ECO:0000313" key="8">
    <source>
        <dbReference type="Proteomes" id="UP001341840"/>
    </source>
</evidence>
<accession>A0ABU6WSN6</accession>
<comment type="caution">
    <text evidence="7">The sequence shown here is derived from an EMBL/GenBank/DDBJ whole genome shotgun (WGS) entry which is preliminary data.</text>
</comment>
<evidence type="ECO:0000259" key="6">
    <source>
        <dbReference type="Pfam" id="PF08646"/>
    </source>
</evidence>
<dbReference type="Gene3D" id="2.40.50.140">
    <property type="entry name" value="Nucleic acid-binding proteins"/>
    <property type="match status" value="1"/>
</dbReference>
<dbReference type="PANTHER" id="PTHR47165:SF4">
    <property type="entry name" value="OS03G0429900 PROTEIN"/>
    <property type="match status" value="1"/>
</dbReference>
<sequence>MKLNSDQEKKIPSLRLSVIRITTSIAITIGNHFHFRIRLIYVTFFQEAKIWIAGTIVSVNSGKNDWCYKACDVCPKKVDPKEGGMWECKKCEKTTNSYTIRYKVEIIAFDEITTITFLLWDIEILGLLGVKAQKVASDDGYPSILDELLEKRLLFRVNVKAENISGKDMVFTVWDICSDEDVVERYYLKLHEADNNTQTGITEAGSNNELVIYLAIVNLQNDSDSQLNMMQLN</sequence>
<evidence type="ECO:0000313" key="7">
    <source>
        <dbReference type="EMBL" id="MED6188912.1"/>
    </source>
</evidence>
<keyword evidence="3" id="KW-0863">Zinc-finger</keyword>